<accession>A0A0S3PTL1</accession>
<sequence>MQAGPETALAYLQRIEDACMSLAHSPERGTQRPELGKNVRVIGFERRVAIAFRVQRSTVEILAISYAGRRFEDDVR</sequence>
<dbReference type="RefSeq" id="WP_245408698.1">
    <property type="nucleotide sequence ID" value="NZ_AP014946.1"/>
</dbReference>
<reference evidence="2 3" key="1">
    <citation type="submission" date="2015-08" db="EMBL/GenBank/DDBJ databases">
        <title>Investigation of the bacterial diversity of lava forest soil.</title>
        <authorList>
            <person name="Lee J.S."/>
        </authorList>
    </citation>
    <scope>NUCLEOTIDE SEQUENCE [LARGE SCALE GENOMIC DNA]</scope>
    <source>
        <strain evidence="2 3">GJW-30</strain>
    </source>
</reference>
<evidence type="ECO:0000313" key="3">
    <source>
        <dbReference type="Proteomes" id="UP000236884"/>
    </source>
</evidence>
<dbReference type="Gene3D" id="3.30.2310.20">
    <property type="entry name" value="RelE-like"/>
    <property type="match status" value="1"/>
</dbReference>
<dbReference type="Pfam" id="PF05016">
    <property type="entry name" value="ParE_toxin"/>
    <property type="match status" value="1"/>
</dbReference>
<keyword evidence="3" id="KW-1185">Reference proteome</keyword>
<name>A0A0S3PTL1_9BRAD</name>
<dbReference type="EMBL" id="AP014946">
    <property type="protein sequence ID" value="BAT59212.1"/>
    <property type="molecule type" value="Genomic_DNA"/>
</dbReference>
<proteinExistence type="predicted"/>
<evidence type="ECO:0000313" key="2">
    <source>
        <dbReference type="EMBL" id="BAT59212.1"/>
    </source>
</evidence>
<dbReference type="Proteomes" id="UP000236884">
    <property type="component" value="Chromosome"/>
</dbReference>
<protein>
    <submittedName>
        <fullName evidence="2">Plasmid stabilization system protein</fullName>
    </submittedName>
</protein>
<dbReference type="InterPro" id="IPR007712">
    <property type="entry name" value="RelE/ParE_toxin"/>
</dbReference>
<dbReference type="KEGG" id="vgo:GJW-30_1_01743"/>
<dbReference type="AlphaFoldDB" id="A0A0S3PTL1"/>
<keyword evidence="1" id="KW-1277">Toxin-antitoxin system</keyword>
<dbReference type="InterPro" id="IPR035093">
    <property type="entry name" value="RelE/ParE_toxin_dom_sf"/>
</dbReference>
<gene>
    <name evidence="2" type="ORF">GJW-30_1_01743</name>
</gene>
<organism evidence="2 3">
    <name type="scientific">Variibacter gotjawalensis</name>
    <dbReference type="NCBI Taxonomy" id="1333996"/>
    <lineage>
        <taxon>Bacteria</taxon>
        <taxon>Pseudomonadati</taxon>
        <taxon>Pseudomonadota</taxon>
        <taxon>Alphaproteobacteria</taxon>
        <taxon>Hyphomicrobiales</taxon>
        <taxon>Nitrobacteraceae</taxon>
        <taxon>Variibacter</taxon>
    </lineage>
</organism>
<evidence type="ECO:0000256" key="1">
    <source>
        <dbReference type="ARBA" id="ARBA00022649"/>
    </source>
</evidence>